<dbReference type="AlphaFoldDB" id="A0A1F8DQB1"/>
<gene>
    <name evidence="1" type="ORF">A2755_00220</name>
</gene>
<protein>
    <submittedName>
        <fullName evidence="1">Uncharacterized protein</fullName>
    </submittedName>
</protein>
<evidence type="ECO:0000313" key="2">
    <source>
        <dbReference type="Proteomes" id="UP000177029"/>
    </source>
</evidence>
<dbReference type="EMBL" id="MGIP01000016">
    <property type="protein sequence ID" value="OGM90804.1"/>
    <property type="molecule type" value="Genomic_DNA"/>
</dbReference>
<sequence length="72" mass="7851">MADSASSGKTGGDFLSLAPGDGDAVHFRLDPGTTLGHLVAQAKTTFRVEDVDNLVVLPSRLPNYHFRIERRR</sequence>
<organism evidence="1 2">
    <name type="scientific">Candidatus Wolfebacteria bacterium RIFCSPHIGHO2_01_FULL_48_22</name>
    <dbReference type="NCBI Taxonomy" id="1802555"/>
    <lineage>
        <taxon>Bacteria</taxon>
        <taxon>Candidatus Wolfeibacteriota</taxon>
    </lineage>
</organism>
<accession>A0A1F8DQB1</accession>
<dbReference type="Proteomes" id="UP000177029">
    <property type="component" value="Unassembled WGS sequence"/>
</dbReference>
<name>A0A1F8DQB1_9BACT</name>
<proteinExistence type="predicted"/>
<evidence type="ECO:0000313" key="1">
    <source>
        <dbReference type="EMBL" id="OGM90804.1"/>
    </source>
</evidence>
<comment type="caution">
    <text evidence="1">The sequence shown here is derived from an EMBL/GenBank/DDBJ whole genome shotgun (WGS) entry which is preliminary data.</text>
</comment>
<reference evidence="1 2" key="1">
    <citation type="journal article" date="2016" name="Nat. Commun.">
        <title>Thousands of microbial genomes shed light on interconnected biogeochemical processes in an aquifer system.</title>
        <authorList>
            <person name="Anantharaman K."/>
            <person name="Brown C.T."/>
            <person name="Hug L.A."/>
            <person name="Sharon I."/>
            <person name="Castelle C.J."/>
            <person name="Probst A.J."/>
            <person name="Thomas B.C."/>
            <person name="Singh A."/>
            <person name="Wilkins M.J."/>
            <person name="Karaoz U."/>
            <person name="Brodie E.L."/>
            <person name="Williams K.H."/>
            <person name="Hubbard S.S."/>
            <person name="Banfield J.F."/>
        </authorList>
    </citation>
    <scope>NUCLEOTIDE SEQUENCE [LARGE SCALE GENOMIC DNA]</scope>
</reference>